<dbReference type="EMBL" id="CM055114">
    <property type="protein sequence ID" value="KAJ7514206.1"/>
    <property type="molecule type" value="Genomic_DNA"/>
</dbReference>
<comment type="caution">
    <text evidence="1">The sequence shown here is derived from an EMBL/GenBank/DDBJ whole genome shotgun (WGS) entry which is preliminary data.</text>
</comment>
<keyword evidence="2" id="KW-1185">Reference proteome</keyword>
<evidence type="ECO:0000313" key="2">
    <source>
        <dbReference type="Proteomes" id="UP001162992"/>
    </source>
</evidence>
<proteinExistence type="predicted"/>
<gene>
    <name evidence="1" type="ORF">O6H91_23G033100</name>
</gene>
<organism evidence="1 2">
    <name type="scientific">Diphasiastrum complanatum</name>
    <name type="common">Issler's clubmoss</name>
    <name type="synonym">Lycopodium complanatum</name>
    <dbReference type="NCBI Taxonomy" id="34168"/>
    <lineage>
        <taxon>Eukaryota</taxon>
        <taxon>Viridiplantae</taxon>
        <taxon>Streptophyta</taxon>
        <taxon>Embryophyta</taxon>
        <taxon>Tracheophyta</taxon>
        <taxon>Lycopodiopsida</taxon>
        <taxon>Lycopodiales</taxon>
        <taxon>Lycopodiaceae</taxon>
        <taxon>Lycopodioideae</taxon>
        <taxon>Diphasiastrum</taxon>
    </lineage>
</organism>
<accession>A0ACC2A9U3</accession>
<reference evidence="2" key="1">
    <citation type="journal article" date="2024" name="Proc. Natl. Acad. Sci. U.S.A.">
        <title>Extraordinary preservation of gene collinearity over three hundred million years revealed in homosporous lycophytes.</title>
        <authorList>
            <person name="Li C."/>
            <person name="Wickell D."/>
            <person name="Kuo L.Y."/>
            <person name="Chen X."/>
            <person name="Nie B."/>
            <person name="Liao X."/>
            <person name="Peng D."/>
            <person name="Ji J."/>
            <person name="Jenkins J."/>
            <person name="Williams M."/>
            <person name="Shu S."/>
            <person name="Plott C."/>
            <person name="Barry K."/>
            <person name="Rajasekar S."/>
            <person name="Grimwood J."/>
            <person name="Han X."/>
            <person name="Sun S."/>
            <person name="Hou Z."/>
            <person name="He W."/>
            <person name="Dai G."/>
            <person name="Sun C."/>
            <person name="Schmutz J."/>
            <person name="Leebens-Mack J.H."/>
            <person name="Li F.W."/>
            <person name="Wang L."/>
        </authorList>
    </citation>
    <scope>NUCLEOTIDE SEQUENCE [LARGE SCALE GENOMIC DNA]</scope>
    <source>
        <strain evidence="2">cv. PW_Plant_1</strain>
    </source>
</reference>
<name>A0ACC2A9U3_DIPCM</name>
<evidence type="ECO:0000313" key="1">
    <source>
        <dbReference type="EMBL" id="KAJ7514206.1"/>
    </source>
</evidence>
<dbReference type="Proteomes" id="UP001162992">
    <property type="component" value="Chromosome 23"/>
</dbReference>
<sequence>MIFGSLVKRVFVSFWPLKANKVISGAITLPAPRNKPLSLLNFNRSFRSYNIRLICSAASETGTNLPIVDRAMEKTEDLKVSKNEVDREKEMEKEILEKVGTPPEKPLPGDCCGNGCTNCVWDMYFDELEQYNKRKEAMQPK</sequence>
<protein>
    <submittedName>
        <fullName evidence="1">Uncharacterized protein</fullName>
    </submittedName>
</protein>